<dbReference type="EMBL" id="JARK01001346">
    <property type="protein sequence ID" value="EYC26625.1"/>
    <property type="molecule type" value="Genomic_DNA"/>
</dbReference>
<protein>
    <submittedName>
        <fullName evidence="1">Uncharacterized protein</fullName>
    </submittedName>
</protein>
<evidence type="ECO:0000313" key="1">
    <source>
        <dbReference type="EMBL" id="EYC26625.1"/>
    </source>
</evidence>
<sequence length="67" mass="7188">MEAELTTTYSTKNLLMCSKGEIGTNLPTPEGWMAWLATGAGSNHQLCACAASLLPLRRTHPVLIGMQ</sequence>
<dbReference type="AlphaFoldDB" id="A0A016VGV0"/>
<comment type="caution">
    <text evidence="1">The sequence shown here is derived from an EMBL/GenBank/DDBJ whole genome shotgun (WGS) entry which is preliminary data.</text>
</comment>
<name>A0A016VGV0_9BILA</name>
<reference evidence="2" key="1">
    <citation type="journal article" date="2015" name="Nat. Genet.">
        <title>The genome and transcriptome of the zoonotic hookworm Ancylostoma ceylanicum identify infection-specific gene families.</title>
        <authorList>
            <person name="Schwarz E.M."/>
            <person name="Hu Y."/>
            <person name="Antoshechkin I."/>
            <person name="Miller M.M."/>
            <person name="Sternberg P.W."/>
            <person name="Aroian R.V."/>
        </authorList>
    </citation>
    <scope>NUCLEOTIDE SEQUENCE</scope>
    <source>
        <strain evidence="2">HY135</strain>
    </source>
</reference>
<organism evidence="1 2">
    <name type="scientific">Ancylostoma ceylanicum</name>
    <dbReference type="NCBI Taxonomy" id="53326"/>
    <lineage>
        <taxon>Eukaryota</taxon>
        <taxon>Metazoa</taxon>
        <taxon>Ecdysozoa</taxon>
        <taxon>Nematoda</taxon>
        <taxon>Chromadorea</taxon>
        <taxon>Rhabditida</taxon>
        <taxon>Rhabditina</taxon>
        <taxon>Rhabditomorpha</taxon>
        <taxon>Strongyloidea</taxon>
        <taxon>Ancylostomatidae</taxon>
        <taxon>Ancylostomatinae</taxon>
        <taxon>Ancylostoma</taxon>
    </lineage>
</organism>
<gene>
    <name evidence="1" type="primary">Acey_s0010.g875</name>
    <name evidence="1" type="ORF">Y032_0010g875</name>
</gene>
<dbReference type="Proteomes" id="UP000024635">
    <property type="component" value="Unassembled WGS sequence"/>
</dbReference>
<proteinExistence type="predicted"/>
<keyword evidence="2" id="KW-1185">Reference proteome</keyword>
<evidence type="ECO:0000313" key="2">
    <source>
        <dbReference type="Proteomes" id="UP000024635"/>
    </source>
</evidence>
<accession>A0A016VGV0</accession>